<dbReference type="SMART" id="SM00259">
    <property type="entry name" value="ZnF_A20"/>
    <property type="match status" value="1"/>
</dbReference>
<dbReference type="FunFam" id="1.20.1050.80:FF:000003">
    <property type="entry name" value="rab5 GDP/GTP exchange factor isoform X2"/>
    <property type="match status" value="1"/>
</dbReference>
<dbReference type="GO" id="GO:0005085">
    <property type="term" value="F:guanyl-nucleotide exchange factor activity"/>
    <property type="evidence" value="ECO:0007669"/>
    <property type="project" value="InterPro"/>
</dbReference>
<dbReference type="GeneID" id="114474209"/>
<name>A0A8C5EGE9_GOUWI</name>
<keyword evidence="8" id="KW-1185">Reference proteome</keyword>
<dbReference type="Gene3D" id="1.20.1050.80">
    <property type="entry name" value="VPS9 domain"/>
    <property type="match status" value="1"/>
</dbReference>
<dbReference type="InterPro" id="IPR041545">
    <property type="entry name" value="DUF5601"/>
</dbReference>
<feature type="region of interest" description="Disordered" evidence="4">
    <location>
        <begin position="457"/>
        <end position="504"/>
    </location>
</feature>
<dbReference type="PANTHER" id="PTHR23101">
    <property type="entry name" value="RAB GDP/GTP EXCHANGE FACTOR"/>
    <property type="match status" value="1"/>
</dbReference>
<feature type="region of interest" description="Disordered" evidence="4">
    <location>
        <begin position="64"/>
        <end position="137"/>
    </location>
</feature>
<dbReference type="InterPro" id="IPR002653">
    <property type="entry name" value="Znf_A20"/>
</dbReference>
<dbReference type="GO" id="GO:0031267">
    <property type="term" value="F:small GTPase binding"/>
    <property type="evidence" value="ECO:0007669"/>
    <property type="project" value="TreeGrafter"/>
</dbReference>
<proteinExistence type="predicted"/>
<dbReference type="GO" id="GO:0003677">
    <property type="term" value="F:DNA binding"/>
    <property type="evidence" value="ECO:0007669"/>
    <property type="project" value="InterPro"/>
</dbReference>
<dbReference type="PROSITE" id="PS51036">
    <property type="entry name" value="ZF_A20"/>
    <property type="match status" value="1"/>
</dbReference>
<dbReference type="GO" id="GO:0005829">
    <property type="term" value="C:cytosol"/>
    <property type="evidence" value="ECO:0007669"/>
    <property type="project" value="TreeGrafter"/>
</dbReference>
<dbReference type="GO" id="GO:0030139">
    <property type="term" value="C:endocytic vesicle"/>
    <property type="evidence" value="ECO:0007669"/>
    <property type="project" value="TreeGrafter"/>
</dbReference>
<protein>
    <submittedName>
        <fullName evidence="7">Rab5 GDP/GTP exchange factor-like</fullName>
    </submittedName>
</protein>
<dbReference type="SUPFAM" id="SSF57716">
    <property type="entry name" value="Glucocorticoid receptor-like (DNA-binding domain)"/>
    <property type="match status" value="1"/>
</dbReference>
<dbReference type="Pfam" id="PF02204">
    <property type="entry name" value="VPS9"/>
    <property type="match status" value="1"/>
</dbReference>
<evidence type="ECO:0000256" key="1">
    <source>
        <dbReference type="ARBA" id="ARBA00022723"/>
    </source>
</evidence>
<reference evidence="7" key="1">
    <citation type="submission" date="2020-06" db="EMBL/GenBank/DDBJ databases">
        <authorList>
            <consortium name="Wellcome Sanger Institute Data Sharing"/>
        </authorList>
    </citation>
    <scope>NUCLEOTIDE SEQUENCE [LARGE SCALE GENOMIC DNA]</scope>
</reference>
<feature type="compositionally biased region" description="Polar residues" evidence="4">
    <location>
        <begin position="469"/>
        <end position="484"/>
    </location>
</feature>
<organism evidence="7 8">
    <name type="scientific">Gouania willdenowi</name>
    <name type="common">Blunt-snouted clingfish</name>
    <name type="synonym">Lepadogaster willdenowi</name>
    <dbReference type="NCBI Taxonomy" id="441366"/>
    <lineage>
        <taxon>Eukaryota</taxon>
        <taxon>Metazoa</taxon>
        <taxon>Chordata</taxon>
        <taxon>Craniata</taxon>
        <taxon>Vertebrata</taxon>
        <taxon>Euteleostomi</taxon>
        <taxon>Actinopterygii</taxon>
        <taxon>Neopterygii</taxon>
        <taxon>Teleostei</taxon>
        <taxon>Neoteleostei</taxon>
        <taxon>Acanthomorphata</taxon>
        <taxon>Ovalentaria</taxon>
        <taxon>Blenniimorphae</taxon>
        <taxon>Blenniiformes</taxon>
        <taxon>Gobiesocoidei</taxon>
        <taxon>Gobiesocidae</taxon>
        <taxon>Gobiesocinae</taxon>
        <taxon>Gouania</taxon>
    </lineage>
</organism>
<keyword evidence="3" id="KW-0862">Zinc</keyword>
<feature type="compositionally biased region" description="Basic and acidic residues" evidence="4">
    <location>
        <begin position="84"/>
        <end position="96"/>
    </location>
</feature>
<evidence type="ECO:0000313" key="8">
    <source>
        <dbReference type="Proteomes" id="UP000694680"/>
    </source>
</evidence>
<gene>
    <name evidence="7" type="primary">LOC114474209</name>
</gene>
<dbReference type="AlphaFoldDB" id="A0A8C5EGE9"/>
<dbReference type="Pfam" id="PF18151">
    <property type="entry name" value="DUF5601"/>
    <property type="match status" value="1"/>
</dbReference>
<sequence>MSQRRAIHVDPSELLCTKGCGFYGNAAWQGLCSKCWRDENQREKQKQIQEDWALAERLQREEEEAYAYRQQRTQPHSTPIKPLSKLEERKTKEKPSRVNSVTKLFTAKTPSKKDVSFDAHSSPSPSSSTGRHSSADSDITTKEFIDFLKPLKSGREIFKQCRAFTESMIYKRDIEVDEFSECVQDFYQNLSDRLLTQFKGSSEHVESVMDEVEKYIMIRLYKDVFCPETTDDEKKDLAIQKRIRSLHWVTIEMLCVPVDEEIPEVSDSVVKAITDVIEMDSKRVPKDKLACVTRCSKHIFNAIKVSTKEAASADDFLPTLIYIVLKANPPRLQSNIQYITRFCNPSRLMTGEDGYYFTNLCCAVAFIEKLDGPSLNLSPEEFELYMSGQASPHWPPPTAACSSATGSAALTQVNQSMDLLTGLGVRQERVLEKARQMESDLIDWTDEVEQKVQSVLDSLPAGTPELPVTTDSGTTPTAASSAIDSDNVENELLPPPLQPQVFAG</sequence>
<dbReference type="GO" id="GO:0016192">
    <property type="term" value="P:vesicle-mediated transport"/>
    <property type="evidence" value="ECO:0007669"/>
    <property type="project" value="InterPro"/>
</dbReference>
<evidence type="ECO:0000256" key="3">
    <source>
        <dbReference type="ARBA" id="ARBA00022833"/>
    </source>
</evidence>
<dbReference type="GO" id="GO:0008270">
    <property type="term" value="F:zinc ion binding"/>
    <property type="evidence" value="ECO:0007669"/>
    <property type="project" value="UniProtKB-KW"/>
</dbReference>
<accession>A0A8C5EGE9</accession>
<dbReference type="InterPro" id="IPR003123">
    <property type="entry name" value="VPS9"/>
</dbReference>
<evidence type="ECO:0000259" key="5">
    <source>
        <dbReference type="PROSITE" id="PS51036"/>
    </source>
</evidence>
<dbReference type="Ensembl" id="ENSGWIT00000022391.1">
    <property type="protein sequence ID" value="ENSGWIP00000020378.1"/>
    <property type="gene ID" value="ENSGWIG00000011037.1"/>
</dbReference>
<dbReference type="RefSeq" id="XP_028320147.1">
    <property type="nucleotide sequence ID" value="XM_028464346.1"/>
</dbReference>
<reference evidence="7" key="2">
    <citation type="submission" date="2025-08" db="UniProtKB">
        <authorList>
            <consortium name="Ensembl"/>
        </authorList>
    </citation>
    <scope>IDENTIFICATION</scope>
</reference>
<dbReference type="SUPFAM" id="SSF109993">
    <property type="entry name" value="VPS9 domain"/>
    <property type="match status" value="1"/>
</dbReference>
<dbReference type="PROSITE" id="PS51205">
    <property type="entry name" value="VPS9"/>
    <property type="match status" value="1"/>
</dbReference>
<evidence type="ECO:0000256" key="2">
    <source>
        <dbReference type="ARBA" id="ARBA00022771"/>
    </source>
</evidence>
<dbReference type="Proteomes" id="UP000694680">
    <property type="component" value="Chromosome 13"/>
</dbReference>
<evidence type="ECO:0000259" key="6">
    <source>
        <dbReference type="PROSITE" id="PS51205"/>
    </source>
</evidence>
<evidence type="ECO:0000313" key="7">
    <source>
        <dbReference type="Ensembl" id="ENSGWIP00000020378.1"/>
    </source>
</evidence>
<dbReference type="InterPro" id="IPR037191">
    <property type="entry name" value="VPS9_dom_sf"/>
</dbReference>
<evidence type="ECO:0000256" key="4">
    <source>
        <dbReference type="SAM" id="MobiDB-lite"/>
    </source>
</evidence>
<dbReference type="PANTHER" id="PTHR23101:SF126">
    <property type="entry name" value="RAB5 GDP_GTP EXCHANGE FACTOR"/>
    <property type="match status" value="1"/>
</dbReference>
<dbReference type="Gene3D" id="1.20.5.4770">
    <property type="match status" value="1"/>
</dbReference>
<keyword evidence="1" id="KW-0479">Metal-binding</keyword>
<dbReference type="Gene3D" id="1.10.246.120">
    <property type="match status" value="1"/>
</dbReference>
<reference evidence="7" key="3">
    <citation type="submission" date="2025-09" db="UniProtKB">
        <authorList>
            <consortium name="Ensembl"/>
        </authorList>
    </citation>
    <scope>IDENTIFICATION</scope>
</reference>
<feature type="domain" description="VPS9" evidence="6">
    <location>
        <begin position="233"/>
        <end position="376"/>
    </location>
</feature>
<dbReference type="Pfam" id="PF01754">
    <property type="entry name" value="zf-A20"/>
    <property type="match status" value="1"/>
</dbReference>
<keyword evidence="2" id="KW-0863">Zinc-finger</keyword>
<dbReference type="InterPro" id="IPR045046">
    <property type="entry name" value="Vps9-like"/>
</dbReference>
<dbReference type="SMART" id="SM00167">
    <property type="entry name" value="VPS9"/>
    <property type="match status" value="1"/>
</dbReference>
<feature type="domain" description="A20-type" evidence="5">
    <location>
        <begin position="10"/>
        <end position="44"/>
    </location>
</feature>